<dbReference type="AlphaFoldDB" id="A0A8C4THJ4"/>
<dbReference type="InterPro" id="IPR039889">
    <property type="entry name" value="CCD33"/>
</dbReference>
<feature type="compositionally biased region" description="Basic and acidic residues" evidence="2">
    <location>
        <begin position="58"/>
        <end position="74"/>
    </location>
</feature>
<feature type="coiled-coil region" evidence="1">
    <location>
        <begin position="177"/>
        <end position="259"/>
    </location>
</feature>
<accession>A0A8C4THJ4</accession>
<organism evidence="3 4">
    <name type="scientific">Erpetoichthys calabaricus</name>
    <name type="common">Rope fish</name>
    <name type="synonym">Calamoichthys calabaricus</name>
    <dbReference type="NCBI Taxonomy" id="27687"/>
    <lineage>
        <taxon>Eukaryota</taxon>
        <taxon>Metazoa</taxon>
        <taxon>Chordata</taxon>
        <taxon>Craniata</taxon>
        <taxon>Vertebrata</taxon>
        <taxon>Euteleostomi</taxon>
        <taxon>Actinopterygii</taxon>
        <taxon>Polypteriformes</taxon>
        <taxon>Polypteridae</taxon>
        <taxon>Erpetoichthys</taxon>
    </lineage>
</organism>
<name>A0A8C4THJ4_ERPCA</name>
<evidence type="ECO:0000313" key="3">
    <source>
        <dbReference type="Ensembl" id="ENSECRP00000031812.1"/>
    </source>
</evidence>
<sequence length="403" mass="46942">MLTIRKSPNRPATTKLQRGTFDLPSYDALEEILPEYEYLFRVHPAAQDPHYGRRHPHRTEPKQPDKSKVTESTERSQSPPRRTHSPKRDYVGQNQVTDVAEHEAVELENYRTAMRKMAEDIIALRKHVGSLESHNSRLRSELSLHQDLGRTLLDDMDIDVMTKAEIADRITSLKVKLATETSEVKAQKDKIQQLQNELIRKNDREKELLNLQRAHQQQQMVLQKYHERLARVKGLESTIRQQEKVIEKMEKVLDTKLKEKKKGLSETSKKLKGNEENIWKEVESALAAENSRLRAELEKIRSQAVPTIIQLPPKQQDWFSDAEKLSLLAKLEKAQGRIESLEMQLEENARRWGREKQDLMTRLTEHDHGFARTSTMILHDFPLKNASDSLLNHNRHRKLDPLT</sequence>
<evidence type="ECO:0000256" key="2">
    <source>
        <dbReference type="SAM" id="MobiDB-lite"/>
    </source>
</evidence>
<feature type="region of interest" description="Disordered" evidence="2">
    <location>
        <begin position="47"/>
        <end position="97"/>
    </location>
</feature>
<reference evidence="3" key="3">
    <citation type="submission" date="2025-09" db="UniProtKB">
        <authorList>
            <consortium name="Ensembl"/>
        </authorList>
    </citation>
    <scope>IDENTIFICATION</scope>
</reference>
<proteinExistence type="predicted"/>
<reference evidence="3" key="1">
    <citation type="submission" date="2021-06" db="EMBL/GenBank/DDBJ databases">
        <authorList>
            <consortium name="Wellcome Sanger Institute Data Sharing"/>
        </authorList>
    </citation>
    <scope>NUCLEOTIDE SEQUENCE [LARGE SCALE GENOMIC DNA]</scope>
</reference>
<evidence type="ECO:0000256" key="1">
    <source>
        <dbReference type="SAM" id="Coils"/>
    </source>
</evidence>
<dbReference type="GO" id="GO:0005777">
    <property type="term" value="C:peroxisome"/>
    <property type="evidence" value="ECO:0007669"/>
    <property type="project" value="TreeGrafter"/>
</dbReference>
<reference evidence="3" key="2">
    <citation type="submission" date="2025-08" db="UniProtKB">
        <authorList>
            <consortium name="Ensembl"/>
        </authorList>
    </citation>
    <scope>IDENTIFICATION</scope>
</reference>
<keyword evidence="4" id="KW-1185">Reference proteome</keyword>
<dbReference type="Proteomes" id="UP000694620">
    <property type="component" value="Chromosome 17"/>
</dbReference>
<dbReference type="GeneTree" id="ENSGT00390000017366"/>
<evidence type="ECO:0000313" key="4">
    <source>
        <dbReference type="Proteomes" id="UP000694620"/>
    </source>
</evidence>
<keyword evidence="1" id="KW-0175">Coiled coil</keyword>
<dbReference type="PANTHER" id="PTHR21623">
    <property type="entry name" value="SPERIOLIN-BINDING FACTOR"/>
    <property type="match status" value="1"/>
</dbReference>
<protein>
    <submittedName>
        <fullName evidence="3">Coiled-coil domain containing 33</fullName>
    </submittedName>
</protein>
<dbReference type="PANTHER" id="PTHR21623:SF2">
    <property type="entry name" value="COILED-COIL DOMAIN-CONTAINING PROTEIN 33"/>
    <property type="match status" value="1"/>
</dbReference>
<feature type="region of interest" description="Disordered" evidence="2">
    <location>
        <begin position="1"/>
        <end position="23"/>
    </location>
</feature>
<dbReference type="Ensembl" id="ENSECRT00000032488.1">
    <property type="protein sequence ID" value="ENSECRP00000031812.1"/>
    <property type="gene ID" value="ENSECRG00000021542.1"/>
</dbReference>
<feature type="coiled-coil region" evidence="1">
    <location>
        <begin position="283"/>
        <end position="351"/>
    </location>
</feature>